<evidence type="ECO:0000313" key="1">
    <source>
        <dbReference type="EMBL" id="ORY50033.1"/>
    </source>
</evidence>
<keyword evidence="2" id="KW-1185">Reference proteome</keyword>
<dbReference type="AlphaFoldDB" id="A0A1Y2CST2"/>
<dbReference type="Proteomes" id="UP000193642">
    <property type="component" value="Unassembled WGS sequence"/>
</dbReference>
<sequence>MTPFLAAIRGGHLNVAQVLLESMMDSQSKLEQSGSSPAAEFSGVKLSAFCGVSCLHLAVFREALVL</sequence>
<gene>
    <name evidence="1" type="ORF">BCR33DRAFT_560348</name>
</gene>
<proteinExistence type="predicted"/>
<dbReference type="EMBL" id="MCGO01000008">
    <property type="protein sequence ID" value="ORY50033.1"/>
    <property type="molecule type" value="Genomic_DNA"/>
</dbReference>
<evidence type="ECO:0008006" key="3">
    <source>
        <dbReference type="Google" id="ProtNLM"/>
    </source>
</evidence>
<accession>A0A1Y2CST2</accession>
<name>A0A1Y2CST2_9FUNG</name>
<protein>
    <recommendedName>
        <fullName evidence="3">Ankyrin</fullName>
    </recommendedName>
</protein>
<comment type="caution">
    <text evidence="1">The sequence shown here is derived from an EMBL/GenBank/DDBJ whole genome shotgun (WGS) entry which is preliminary data.</text>
</comment>
<dbReference type="OrthoDB" id="4772757at2759"/>
<organism evidence="1 2">
    <name type="scientific">Rhizoclosmatium globosum</name>
    <dbReference type="NCBI Taxonomy" id="329046"/>
    <lineage>
        <taxon>Eukaryota</taxon>
        <taxon>Fungi</taxon>
        <taxon>Fungi incertae sedis</taxon>
        <taxon>Chytridiomycota</taxon>
        <taxon>Chytridiomycota incertae sedis</taxon>
        <taxon>Chytridiomycetes</taxon>
        <taxon>Chytridiales</taxon>
        <taxon>Chytriomycetaceae</taxon>
        <taxon>Rhizoclosmatium</taxon>
    </lineage>
</organism>
<evidence type="ECO:0000313" key="2">
    <source>
        <dbReference type="Proteomes" id="UP000193642"/>
    </source>
</evidence>
<reference evidence="1 2" key="1">
    <citation type="submission" date="2016-07" db="EMBL/GenBank/DDBJ databases">
        <title>Pervasive Adenine N6-methylation of Active Genes in Fungi.</title>
        <authorList>
            <consortium name="DOE Joint Genome Institute"/>
            <person name="Mondo S.J."/>
            <person name="Dannebaum R.O."/>
            <person name="Kuo R.C."/>
            <person name="Labutti K."/>
            <person name="Haridas S."/>
            <person name="Kuo A."/>
            <person name="Salamov A."/>
            <person name="Ahrendt S.R."/>
            <person name="Lipzen A."/>
            <person name="Sullivan W."/>
            <person name="Andreopoulos W.B."/>
            <person name="Clum A."/>
            <person name="Lindquist E."/>
            <person name="Daum C."/>
            <person name="Ramamoorthy G.K."/>
            <person name="Gryganskyi A."/>
            <person name="Culley D."/>
            <person name="Magnuson J.K."/>
            <person name="James T.Y."/>
            <person name="O'Malley M.A."/>
            <person name="Stajich J.E."/>
            <person name="Spatafora J.W."/>
            <person name="Visel A."/>
            <person name="Grigoriev I.V."/>
        </authorList>
    </citation>
    <scope>NUCLEOTIDE SEQUENCE [LARGE SCALE GENOMIC DNA]</scope>
    <source>
        <strain evidence="1 2">JEL800</strain>
    </source>
</reference>